<name>A0A916WSB0_9ACTN</name>
<dbReference type="RefSeq" id="WP_229742204.1">
    <property type="nucleotide sequence ID" value="NZ_BMGC01000005.1"/>
</dbReference>
<keyword evidence="1" id="KW-0472">Membrane</keyword>
<feature type="transmembrane region" description="Helical" evidence="1">
    <location>
        <begin position="62"/>
        <end position="79"/>
    </location>
</feature>
<evidence type="ECO:0000259" key="2">
    <source>
        <dbReference type="Pfam" id="PF10756"/>
    </source>
</evidence>
<reference evidence="3" key="2">
    <citation type="submission" date="2020-09" db="EMBL/GenBank/DDBJ databases">
        <authorList>
            <person name="Sun Q."/>
            <person name="Zhou Y."/>
        </authorList>
    </citation>
    <scope>NUCLEOTIDE SEQUENCE</scope>
    <source>
        <strain evidence="3">CGMCC 1.12827</strain>
    </source>
</reference>
<sequence length="160" mass="17774">MTAQMPTRRTDRDIEWDFTYRARTTPRIAMVVAALVVIAHVVAGILLRDGDTGVDFRLSDTFALPLIGVILGVAILTLTRPRIRAGARGVAVRNLGEEKVYDWSQVRGVYFPAKGHWARLELPYDEHVAVLAIASNDGDAAVEAMARFREIHERYASQTA</sequence>
<dbReference type="AlphaFoldDB" id="A0A916WSB0"/>
<keyword evidence="1" id="KW-0812">Transmembrane</keyword>
<keyword evidence="1" id="KW-1133">Transmembrane helix</keyword>
<feature type="domain" description="Low molecular weight protein antigen 6 PH" evidence="2">
    <location>
        <begin position="80"/>
        <end position="149"/>
    </location>
</feature>
<protein>
    <recommendedName>
        <fullName evidence="2">Low molecular weight protein antigen 6 PH domain-containing protein</fullName>
    </recommendedName>
</protein>
<feature type="transmembrane region" description="Helical" evidence="1">
    <location>
        <begin position="28"/>
        <end position="47"/>
    </location>
</feature>
<dbReference type="EMBL" id="BMGC01000005">
    <property type="protein sequence ID" value="GGB25013.1"/>
    <property type="molecule type" value="Genomic_DNA"/>
</dbReference>
<dbReference type="InterPro" id="IPR019692">
    <property type="entry name" value="CFP-6_PH"/>
</dbReference>
<comment type="caution">
    <text evidence="3">The sequence shown here is derived from an EMBL/GenBank/DDBJ whole genome shotgun (WGS) entry which is preliminary data.</text>
</comment>
<evidence type="ECO:0000313" key="4">
    <source>
        <dbReference type="Proteomes" id="UP000621454"/>
    </source>
</evidence>
<reference evidence="3" key="1">
    <citation type="journal article" date="2014" name="Int. J. Syst. Evol. Microbiol.">
        <title>Complete genome sequence of Corynebacterium casei LMG S-19264T (=DSM 44701T), isolated from a smear-ripened cheese.</title>
        <authorList>
            <consortium name="US DOE Joint Genome Institute (JGI-PGF)"/>
            <person name="Walter F."/>
            <person name="Albersmeier A."/>
            <person name="Kalinowski J."/>
            <person name="Ruckert C."/>
        </authorList>
    </citation>
    <scope>NUCLEOTIDE SEQUENCE</scope>
    <source>
        <strain evidence="3">CGMCC 1.12827</strain>
    </source>
</reference>
<proteinExistence type="predicted"/>
<keyword evidence="4" id="KW-1185">Reference proteome</keyword>
<evidence type="ECO:0000256" key="1">
    <source>
        <dbReference type="SAM" id="Phobius"/>
    </source>
</evidence>
<evidence type="ECO:0000313" key="3">
    <source>
        <dbReference type="EMBL" id="GGB25013.1"/>
    </source>
</evidence>
<dbReference type="Proteomes" id="UP000621454">
    <property type="component" value="Unassembled WGS sequence"/>
</dbReference>
<dbReference type="Pfam" id="PF10756">
    <property type="entry name" value="bPH_6"/>
    <property type="match status" value="1"/>
</dbReference>
<accession>A0A916WSB0</accession>
<organism evidence="3 4">
    <name type="scientific">Gordonia jinhuaensis</name>
    <dbReference type="NCBI Taxonomy" id="1517702"/>
    <lineage>
        <taxon>Bacteria</taxon>
        <taxon>Bacillati</taxon>
        <taxon>Actinomycetota</taxon>
        <taxon>Actinomycetes</taxon>
        <taxon>Mycobacteriales</taxon>
        <taxon>Gordoniaceae</taxon>
        <taxon>Gordonia</taxon>
    </lineage>
</organism>
<gene>
    <name evidence="3" type="ORF">GCM10011489_11540</name>
</gene>